<evidence type="ECO:0000313" key="2">
    <source>
        <dbReference type="Proteomes" id="UP000306324"/>
    </source>
</evidence>
<dbReference type="EMBL" id="SWAD01000010">
    <property type="protein sequence ID" value="TMQ78187.1"/>
    <property type="molecule type" value="Genomic_DNA"/>
</dbReference>
<accession>A0A5S4ERS4</accession>
<sequence length="41" mass="4674">MDSLSWDMLARFQKGSEDTLDYPYSIPSIGHDQREIAVTLS</sequence>
<comment type="caution">
    <text evidence="1">The sequence shown here is derived from an EMBL/GenBank/DDBJ whole genome shotgun (WGS) entry which is preliminary data.</text>
</comment>
<gene>
    <name evidence="1" type="ORF">ACCUM_2112</name>
</gene>
<dbReference type="AlphaFoldDB" id="A0A5S4ERS4"/>
<evidence type="ECO:0000313" key="1">
    <source>
        <dbReference type="EMBL" id="TMQ78187.1"/>
    </source>
</evidence>
<proteinExistence type="predicted"/>
<reference evidence="1 2" key="1">
    <citation type="submission" date="2019-04" db="EMBL/GenBank/DDBJ databases">
        <title>A novel phosphate-accumulating bacterium identified in bioreactor for phosphate removal from wastewater.</title>
        <authorList>
            <person name="Kotlyarov R.Y."/>
            <person name="Beletsky A.V."/>
            <person name="Kallistova A.Y."/>
            <person name="Dorofeev A.G."/>
            <person name="Nikolaev Y.Y."/>
            <person name="Pimenov N.V."/>
            <person name="Ravin N.V."/>
            <person name="Mardanov A.V."/>
        </authorList>
    </citation>
    <scope>NUCLEOTIDE SEQUENCE [LARGE SCALE GENOMIC DNA]</scope>
    <source>
        <strain evidence="1 2">Bin19</strain>
    </source>
</reference>
<dbReference type="Proteomes" id="UP000306324">
    <property type="component" value="Unassembled WGS sequence"/>
</dbReference>
<organism evidence="1 2">
    <name type="scientific">Candidatus Accumulibacter phosphatis</name>
    <dbReference type="NCBI Taxonomy" id="327160"/>
    <lineage>
        <taxon>Bacteria</taxon>
        <taxon>Pseudomonadati</taxon>
        <taxon>Pseudomonadota</taxon>
        <taxon>Betaproteobacteria</taxon>
        <taxon>Candidatus Accumulibacter</taxon>
    </lineage>
</organism>
<keyword evidence="2" id="KW-1185">Reference proteome</keyword>
<dbReference type="RefSeq" id="WP_273704933.1">
    <property type="nucleotide sequence ID" value="NZ_SWAD01000010.1"/>
</dbReference>
<name>A0A5S4ERS4_9PROT</name>
<protein>
    <submittedName>
        <fullName evidence="1">Uncharacterized protein</fullName>
    </submittedName>
</protein>